<dbReference type="AlphaFoldDB" id="A0A9Q7AQ87"/>
<dbReference type="SUPFAM" id="SSF53187">
    <property type="entry name" value="Zn-dependent exopeptidases"/>
    <property type="match status" value="1"/>
</dbReference>
<keyword evidence="2" id="KW-0464">Manganese</keyword>
<feature type="binding site" evidence="2">
    <location>
        <position position="372"/>
    </location>
    <ligand>
        <name>Mn(2+)</name>
        <dbReference type="ChEBI" id="CHEBI:29035"/>
        <label>2</label>
    </ligand>
</feature>
<dbReference type="InterPro" id="IPR002933">
    <property type="entry name" value="Peptidase_M20"/>
</dbReference>
<keyword evidence="1" id="KW-0378">Hydrolase</keyword>
<evidence type="ECO:0000259" key="3">
    <source>
        <dbReference type="Pfam" id="PF07687"/>
    </source>
</evidence>
<dbReference type="PANTHER" id="PTHR11014:SF63">
    <property type="entry name" value="METALLOPEPTIDASE, PUTATIVE (AFU_ORTHOLOGUE AFUA_6G09600)-RELATED"/>
    <property type="match status" value="1"/>
</dbReference>
<dbReference type="Pfam" id="PF01546">
    <property type="entry name" value="Peptidase_M20"/>
    <property type="match status" value="1"/>
</dbReference>
<organism evidence="4 5">
    <name type="scientific">Aminithiophilus ramosus</name>
    <dbReference type="NCBI Taxonomy" id="3029084"/>
    <lineage>
        <taxon>Bacteria</taxon>
        <taxon>Thermotogati</taxon>
        <taxon>Synergistota</taxon>
        <taxon>Synergistia</taxon>
        <taxon>Synergistales</taxon>
        <taxon>Aminithiophilaceae</taxon>
        <taxon>Aminithiophilus</taxon>
    </lineage>
</organism>
<gene>
    <name evidence="4" type="ORF">KAR29_05205</name>
</gene>
<dbReference type="PANTHER" id="PTHR11014">
    <property type="entry name" value="PEPTIDASE M20 FAMILY MEMBER"/>
    <property type="match status" value="1"/>
</dbReference>
<dbReference type="RefSeq" id="WP_274374561.1">
    <property type="nucleotide sequence ID" value="NZ_CP072943.1"/>
</dbReference>
<dbReference type="KEGG" id="aram:KAR29_05205"/>
<evidence type="ECO:0000256" key="1">
    <source>
        <dbReference type="ARBA" id="ARBA00022801"/>
    </source>
</evidence>
<dbReference type="GO" id="GO:0019877">
    <property type="term" value="P:diaminopimelate biosynthetic process"/>
    <property type="evidence" value="ECO:0007669"/>
    <property type="project" value="UniProtKB-ARBA"/>
</dbReference>
<dbReference type="NCBIfam" id="TIGR01891">
    <property type="entry name" value="amidohydrolases"/>
    <property type="match status" value="1"/>
</dbReference>
<dbReference type="EMBL" id="CP072943">
    <property type="protein sequence ID" value="QTX33283.1"/>
    <property type="molecule type" value="Genomic_DNA"/>
</dbReference>
<feature type="binding site" evidence="2">
    <location>
        <position position="174"/>
    </location>
    <ligand>
        <name>Mn(2+)</name>
        <dbReference type="ChEBI" id="CHEBI:29035"/>
        <label>2</label>
    </ligand>
</feature>
<dbReference type="InterPro" id="IPR036264">
    <property type="entry name" value="Bact_exopeptidase_dim_dom"/>
</dbReference>
<dbReference type="GO" id="GO:0046872">
    <property type="term" value="F:metal ion binding"/>
    <property type="evidence" value="ECO:0007669"/>
    <property type="project" value="UniProtKB-KW"/>
</dbReference>
<dbReference type="InterPro" id="IPR017439">
    <property type="entry name" value="Amidohydrolase"/>
</dbReference>
<dbReference type="PIRSF" id="PIRSF005962">
    <property type="entry name" value="Pept_M20D_amidohydro"/>
    <property type="match status" value="1"/>
</dbReference>
<feature type="binding site" evidence="2">
    <location>
        <position position="113"/>
    </location>
    <ligand>
        <name>Mn(2+)</name>
        <dbReference type="ChEBI" id="CHEBI:29035"/>
        <label>2</label>
    </ligand>
</feature>
<dbReference type="Gene3D" id="3.40.630.10">
    <property type="entry name" value="Zn peptidases"/>
    <property type="match status" value="1"/>
</dbReference>
<feature type="binding site" evidence="2">
    <location>
        <position position="147"/>
    </location>
    <ligand>
        <name>Mn(2+)</name>
        <dbReference type="ChEBI" id="CHEBI:29035"/>
        <label>2</label>
    </ligand>
</feature>
<feature type="binding site" evidence="2">
    <location>
        <position position="111"/>
    </location>
    <ligand>
        <name>Mn(2+)</name>
        <dbReference type="ChEBI" id="CHEBI:29035"/>
        <label>2</label>
    </ligand>
</feature>
<sequence>MTGDAALFPGVFLEEAREGEAQLVAWRRHLHRHPELAYEERETSLWVAKRLEEMGIADIRLGCEGFETGVVADIGGKGPLVALRADMDALPVTEETGLPFASEVAGRMHACGHDAHVAILLGAARILALRASSLSHRVRLIFQPSEEAAVPRPGAEAMIASGALKDVEAIFGLHVWQPLEAGLIGWSDGALMASSDRWTVTIEGRGGHGAMPHEAVDPTVAAGSFLMALQTVVSRQTDPLESIVVSVGSLRSGEAFNVIPDRVVIEGTARTLSPELRDGLPERIERIAVGTARAFRCGAVLDYRRNLPPVVNDEAMAGYARFVAETLFGSRRLTRLRPTMAGEDFSFYLEKVPGAFLLLGMGGRGGADWPHHHPRFQVDESVLAEGAALLASLAWRFPRS</sequence>
<feature type="domain" description="Peptidase M20 dimerisation" evidence="3">
    <location>
        <begin position="197"/>
        <end position="288"/>
    </location>
</feature>
<keyword evidence="5" id="KW-1185">Reference proteome</keyword>
<evidence type="ECO:0000313" key="4">
    <source>
        <dbReference type="EMBL" id="QTX33283.1"/>
    </source>
</evidence>
<dbReference type="Pfam" id="PF07687">
    <property type="entry name" value="M20_dimer"/>
    <property type="match status" value="1"/>
</dbReference>
<dbReference type="InterPro" id="IPR011650">
    <property type="entry name" value="Peptidase_M20_dimer"/>
</dbReference>
<dbReference type="Gene3D" id="3.30.70.360">
    <property type="match status" value="1"/>
</dbReference>
<dbReference type="Proteomes" id="UP000671879">
    <property type="component" value="Chromosome"/>
</dbReference>
<reference evidence="5" key="1">
    <citation type="submission" date="2021-04" db="EMBL/GenBank/DDBJ databases">
        <title>A novel Synergistetes isolate from a pyrite-forming mixed culture.</title>
        <authorList>
            <person name="Bunk B."/>
            <person name="Sproer C."/>
            <person name="Spring S."/>
            <person name="Pester M."/>
        </authorList>
    </citation>
    <scope>NUCLEOTIDE SEQUENCE [LARGE SCALE GENOMIC DNA]</scope>
    <source>
        <strain evidence="5">J.5.4.2-T.3.5.2</strain>
    </source>
</reference>
<name>A0A9Q7AQ87_9BACT</name>
<proteinExistence type="predicted"/>
<dbReference type="SUPFAM" id="SSF55031">
    <property type="entry name" value="Bacterial exopeptidase dimerisation domain"/>
    <property type="match status" value="1"/>
</dbReference>
<keyword evidence="2" id="KW-0479">Metal-binding</keyword>
<protein>
    <submittedName>
        <fullName evidence="4">Amidohydrolase</fullName>
    </submittedName>
</protein>
<evidence type="ECO:0000313" key="5">
    <source>
        <dbReference type="Proteomes" id="UP000671879"/>
    </source>
</evidence>
<accession>A0A9Q7AQ87</accession>
<dbReference type="GO" id="GO:0050118">
    <property type="term" value="F:N-acetyldiaminopimelate deacetylase activity"/>
    <property type="evidence" value="ECO:0007669"/>
    <property type="project" value="UniProtKB-ARBA"/>
</dbReference>
<dbReference type="FunFam" id="3.30.70.360:FF:000001">
    <property type="entry name" value="N-acetyldiaminopimelate deacetylase"/>
    <property type="match status" value="1"/>
</dbReference>
<evidence type="ECO:0000256" key="2">
    <source>
        <dbReference type="PIRSR" id="PIRSR005962-1"/>
    </source>
</evidence>
<comment type="cofactor">
    <cofactor evidence="2">
        <name>Mn(2+)</name>
        <dbReference type="ChEBI" id="CHEBI:29035"/>
    </cofactor>
    <text evidence="2">The Mn(2+) ion enhances activity.</text>
</comment>